<dbReference type="Pfam" id="PF00188">
    <property type="entry name" value="CAP"/>
    <property type="match status" value="1"/>
</dbReference>
<dbReference type="CDD" id="cd05379">
    <property type="entry name" value="CAP_bacterial"/>
    <property type="match status" value="1"/>
</dbReference>
<feature type="domain" description="SCP" evidence="3">
    <location>
        <begin position="69"/>
        <end position="181"/>
    </location>
</feature>
<evidence type="ECO:0000313" key="4">
    <source>
        <dbReference type="EMBL" id="ORX89382.1"/>
    </source>
</evidence>
<sequence length="185" mass="20073">MKSWSTAVCLTFLILQAVLVLTAPIGHPVKIPNGGFHRFPTSPAPPTPPTSPTSPPQTGSGNGDVQKMLELVNQQRQMNGQPALKLDDRLVLSAQKHTDYQARVGQMTHDEPGRPLSTRVSETGFKWSAVGENVAKGYGSIEAVMNGWMNSPGHRSNILGSQYTHFGSGYVANGNYWTQNFARQA</sequence>
<evidence type="ECO:0000313" key="5">
    <source>
        <dbReference type="Proteomes" id="UP000193498"/>
    </source>
</evidence>
<keyword evidence="2" id="KW-0732">Signal</keyword>
<keyword evidence="5" id="KW-1185">Reference proteome</keyword>
<comment type="caution">
    <text evidence="4">The sequence shown here is derived from an EMBL/GenBank/DDBJ whole genome shotgun (WGS) entry which is preliminary data.</text>
</comment>
<dbReference type="SUPFAM" id="SSF55797">
    <property type="entry name" value="PR-1-like"/>
    <property type="match status" value="1"/>
</dbReference>
<feature type="region of interest" description="Disordered" evidence="1">
    <location>
        <begin position="34"/>
        <end position="64"/>
    </location>
</feature>
<name>A0A1Y1XUE3_9FUNG</name>
<evidence type="ECO:0000256" key="2">
    <source>
        <dbReference type="SAM" id="SignalP"/>
    </source>
</evidence>
<evidence type="ECO:0000256" key="1">
    <source>
        <dbReference type="SAM" id="MobiDB-lite"/>
    </source>
</evidence>
<accession>A0A1Y1XUE3</accession>
<dbReference type="EMBL" id="MCFE01000449">
    <property type="protein sequence ID" value="ORX89382.1"/>
    <property type="molecule type" value="Genomic_DNA"/>
</dbReference>
<protein>
    <submittedName>
        <fullName evidence="4">SCP-domain-containing protein</fullName>
    </submittedName>
</protein>
<feature type="compositionally biased region" description="Pro residues" evidence="1">
    <location>
        <begin position="42"/>
        <end position="55"/>
    </location>
</feature>
<gene>
    <name evidence="4" type="ORF">K493DRAFT_318723</name>
</gene>
<reference evidence="4 5" key="1">
    <citation type="submission" date="2016-07" db="EMBL/GenBank/DDBJ databases">
        <title>Pervasive Adenine N6-methylation of Active Genes in Fungi.</title>
        <authorList>
            <consortium name="DOE Joint Genome Institute"/>
            <person name="Mondo S.J."/>
            <person name="Dannebaum R.O."/>
            <person name="Kuo R.C."/>
            <person name="Labutti K."/>
            <person name="Haridas S."/>
            <person name="Kuo A."/>
            <person name="Salamov A."/>
            <person name="Ahrendt S.R."/>
            <person name="Lipzen A."/>
            <person name="Sullivan W."/>
            <person name="Andreopoulos W.B."/>
            <person name="Clum A."/>
            <person name="Lindquist E."/>
            <person name="Daum C."/>
            <person name="Ramamoorthy G.K."/>
            <person name="Gryganskyi A."/>
            <person name="Culley D."/>
            <person name="Magnuson J.K."/>
            <person name="James T.Y."/>
            <person name="O'Malley M.A."/>
            <person name="Stajich J.E."/>
            <person name="Spatafora J.W."/>
            <person name="Visel A."/>
            <person name="Grigoriev I.V."/>
        </authorList>
    </citation>
    <scope>NUCLEOTIDE SEQUENCE [LARGE SCALE GENOMIC DNA]</scope>
    <source>
        <strain evidence="4 5">CBS 931.73</strain>
    </source>
</reference>
<feature type="chain" id="PRO_5013367785" evidence="2">
    <location>
        <begin position="23"/>
        <end position="185"/>
    </location>
</feature>
<dbReference type="InterPro" id="IPR014044">
    <property type="entry name" value="CAP_dom"/>
</dbReference>
<dbReference type="STRING" id="1314790.A0A1Y1XUE3"/>
<dbReference type="PANTHER" id="PTHR31157:SF1">
    <property type="entry name" value="SCP DOMAIN-CONTAINING PROTEIN"/>
    <property type="match status" value="1"/>
</dbReference>
<dbReference type="OrthoDB" id="568194at2759"/>
<proteinExistence type="predicted"/>
<dbReference type="InParanoid" id="A0A1Y1XUE3"/>
<feature type="signal peptide" evidence="2">
    <location>
        <begin position="1"/>
        <end position="22"/>
    </location>
</feature>
<dbReference type="Gene3D" id="3.40.33.10">
    <property type="entry name" value="CAP"/>
    <property type="match status" value="1"/>
</dbReference>
<organism evidence="4 5">
    <name type="scientific">Basidiobolus meristosporus CBS 931.73</name>
    <dbReference type="NCBI Taxonomy" id="1314790"/>
    <lineage>
        <taxon>Eukaryota</taxon>
        <taxon>Fungi</taxon>
        <taxon>Fungi incertae sedis</taxon>
        <taxon>Zoopagomycota</taxon>
        <taxon>Entomophthoromycotina</taxon>
        <taxon>Basidiobolomycetes</taxon>
        <taxon>Basidiobolales</taxon>
        <taxon>Basidiobolaceae</taxon>
        <taxon>Basidiobolus</taxon>
    </lineage>
</organism>
<dbReference type="Proteomes" id="UP000193498">
    <property type="component" value="Unassembled WGS sequence"/>
</dbReference>
<dbReference type="AlphaFoldDB" id="A0A1Y1XUE3"/>
<evidence type="ECO:0000259" key="3">
    <source>
        <dbReference type="Pfam" id="PF00188"/>
    </source>
</evidence>
<dbReference type="PANTHER" id="PTHR31157">
    <property type="entry name" value="SCP DOMAIN-CONTAINING PROTEIN"/>
    <property type="match status" value="1"/>
</dbReference>
<dbReference type="InterPro" id="IPR035940">
    <property type="entry name" value="CAP_sf"/>
</dbReference>